<dbReference type="Pfam" id="PF08386">
    <property type="entry name" value="Abhydrolase_4"/>
    <property type="match status" value="1"/>
</dbReference>
<dbReference type="GO" id="GO:0016787">
    <property type="term" value="F:hydrolase activity"/>
    <property type="evidence" value="ECO:0007669"/>
    <property type="project" value="UniProtKB-KW"/>
</dbReference>
<keyword evidence="3" id="KW-0732">Signal</keyword>
<dbReference type="PANTHER" id="PTHR43248">
    <property type="entry name" value="2-SUCCINYL-6-HYDROXY-2,4-CYCLOHEXADIENE-1-CARBOXYLATE SYNTHASE"/>
    <property type="match status" value="1"/>
</dbReference>
<organism evidence="6 7">
    <name type="scientific">Goodfellowiella coeruleoviolacea</name>
    <dbReference type="NCBI Taxonomy" id="334858"/>
    <lineage>
        <taxon>Bacteria</taxon>
        <taxon>Bacillati</taxon>
        <taxon>Actinomycetota</taxon>
        <taxon>Actinomycetes</taxon>
        <taxon>Pseudonocardiales</taxon>
        <taxon>Pseudonocardiaceae</taxon>
        <taxon>Goodfellowiella</taxon>
    </lineage>
</organism>
<protein>
    <submittedName>
        <fullName evidence="6">Pimeloyl-ACP methyl ester carboxylesterase</fullName>
    </submittedName>
</protein>
<dbReference type="PANTHER" id="PTHR43248:SF25">
    <property type="entry name" value="AB HYDROLASE-1 DOMAIN-CONTAINING PROTEIN-RELATED"/>
    <property type="match status" value="1"/>
</dbReference>
<name>A0AAE3GMR5_9PSEU</name>
<comment type="similarity">
    <text evidence="1">Belongs to the peptidase S33 family.</text>
</comment>
<evidence type="ECO:0000259" key="4">
    <source>
        <dbReference type="Pfam" id="PF00561"/>
    </source>
</evidence>
<accession>A0AAE3GMR5</accession>
<dbReference type="Pfam" id="PF00561">
    <property type="entry name" value="Abhydrolase_1"/>
    <property type="match status" value="1"/>
</dbReference>
<dbReference type="InterPro" id="IPR000073">
    <property type="entry name" value="AB_hydrolase_1"/>
</dbReference>
<proteinExistence type="inferred from homology"/>
<feature type="chain" id="PRO_5041961980" evidence="3">
    <location>
        <begin position="24"/>
        <end position="486"/>
    </location>
</feature>
<dbReference type="Gene3D" id="3.40.50.1820">
    <property type="entry name" value="alpha/beta hydrolase"/>
    <property type="match status" value="1"/>
</dbReference>
<reference evidence="6" key="1">
    <citation type="submission" date="2022-06" db="EMBL/GenBank/DDBJ databases">
        <title>Genomic Encyclopedia of Archaeal and Bacterial Type Strains, Phase II (KMG-II): from individual species to whole genera.</title>
        <authorList>
            <person name="Goeker M."/>
        </authorList>
    </citation>
    <scope>NUCLEOTIDE SEQUENCE</scope>
    <source>
        <strain evidence="6">DSM 43935</strain>
    </source>
</reference>
<dbReference type="RefSeq" id="WP_253777012.1">
    <property type="nucleotide sequence ID" value="NZ_JAMTCK010000015.1"/>
</dbReference>
<dbReference type="AlphaFoldDB" id="A0AAE3GMR5"/>
<evidence type="ECO:0000259" key="5">
    <source>
        <dbReference type="Pfam" id="PF08386"/>
    </source>
</evidence>
<dbReference type="InterPro" id="IPR051601">
    <property type="entry name" value="Serine_prot/Carboxylest_S33"/>
</dbReference>
<dbReference type="InterPro" id="IPR013595">
    <property type="entry name" value="Pept_S33_TAP-like_C"/>
</dbReference>
<dbReference type="SUPFAM" id="SSF53474">
    <property type="entry name" value="alpha/beta-Hydrolases"/>
    <property type="match status" value="1"/>
</dbReference>
<evidence type="ECO:0000256" key="2">
    <source>
        <dbReference type="ARBA" id="ARBA00022801"/>
    </source>
</evidence>
<gene>
    <name evidence="6" type="ORF">LX83_005716</name>
</gene>
<feature type="signal peptide" evidence="3">
    <location>
        <begin position="1"/>
        <end position="23"/>
    </location>
</feature>
<sequence>MTGRTRAVAVAVVVAGLTGGVLAGGATAAGASPGGGLAWTECAGTDVPAGMECATLRVPVDWAKPTGRRITLDLARLPGTNPAARIGSVVVNPGGPGADGIDALKRSAARFTALRDRFDVVTWEPRGSWYTWGDALTQCAMTGPVFALPHTEAEYQARAEANRAAVEQCRGRDPELFDHLDSAAHARDLNAIRAAVGDRRLNFLANSYGGVIAASYARLFPDRVRTVVLDSIPDHVSTDRLPEEIDRYRDKEEVFARWIAWCQAATTCSLRGQDIPAVWQRLLADADAAPIPVGSTGVSYDGFDVQMAIGPFLSSAERWQQLSDALDEALRGDATGLSAPAAGMPGRKPVAPNAGLATSCADGMRGFASYADYQAEVHRGRELSPNFPGYQAAMRMPCVGYPGPVSNPPSPINPRGLPPLLGVADLPSLNATRNVADQVPGSVTIAIDGLEHGAYLNFGNPCVVAHANRYFVDRVLPPAGATCPTS</sequence>
<dbReference type="EMBL" id="JAMTCK010000015">
    <property type="protein sequence ID" value="MCP2168838.1"/>
    <property type="molecule type" value="Genomic_DNA"/>
</dbReference>
<feature type="domain" description="AB hydrolase-1" evidence="4">
    <location>
        <begin position="170"/>
        <end position="283"/>
    </location>
</feature>
<keyword evidence="7" id="KW-1185">Reference proteome</keyword>
<dbReference type="Proteomes" id="UP001206128">
    <property type="component" value="Unassembled WGS sequence"/>
</dbReference>
<comment type="caution">
    <text evidence="6">The sequence shown here is derived from an EMBL/GenBank/DDBJ whole genome shotgun (WGS) entry which is preliminary data.</text>
</comment>
<evidence type="ECO:0000256" key="3">
    <source>
        <dbReference type="SAM" id="SignalP"/>
    </source>
</evidence>
<keyword evidence="2" id="KW-0378">Hydrolase</keyword>
<dbReference type="InterPro" id="IPR029058">
    <property type="entry name" value="AB_hydrolase_fold"/>
</dbReference>
<evidence type="ECO:0000313" key="6">
    <source>
        <dbReference type="EMBL" id="MCP2168838.1"/>
    </source>
</evidence>
<evidence type="ECO:0000313" key="7">
    <source>
        <dbReference type="Proteomes" id="UP001206128"/>
    </source>
</evidence>
<evidence type="ECO:0000256" key="1">
    <source>
        <dbReference type="ARBA" id="ARBA00010088"/>
    </source>
</evidence>
<feature type="domain" description="Peptidase S33 tripeptidyl aminopeptidase-like C-terminal" evidence="5">
    <location>
        <begin position="389"/>
        <end position="483"/>
    </location>
</feature>